<dbReference type="PROSITE" id="PS50804">
    <property type="entry name" value="SCAN_BOX"/>
    <property type="match status" value="1"/>
</dbReference>
<keyword evidence="8" id="KW-1185">Reference proteome</keyword>
<organism evidence="7 8">
    <name type="scientific">Diceros bicornis minor</name>
    <name type="common">South-central black rhinoceros</name>
    <dbReference type="NCBI Taxonomy" id="77932"/>
    <lineage>
        <taxon>Eukaryota</taxon>
        <taxon>Metazoa</taxon>
        <taxon>Chordata</taxon>
        <taxon>Craniata</taxon>
        <taxon>Vertebrata</taxon>
        <taxon>Euteleostomi</taxon>
        <taxon>Mammalia</taxon>
        <taxon>Eutheria</taxon>
        <taxon>Laurasiatheria</taxon>
        <taxon>Perissodactyla</taxon>
        <taxon>Rhinocerotidae</taxon>
        <taxon>Diceros</taxon>
    </lineage>
</organism>
<feature type="region of interest" description="Disordered" evidence="5">
    <location>
        <begin position="257"/>
        <end position="295"/>
    </location>
</feature>
<comment type="subcellular location">
    <subcellularLocation>
        <location evidence="4">Nucleus</location>
    </subcellularLocation>
</comment>
<keyword evidence="1" id="KW-0805">Transcription regulation</keyword>
<dbReference type="InterPro" id="IPR036051">
    <property type="entry name" value="KRAB_dom_sf"/>
</dbReference>
<evidence type="ECO:0000256" key="4">
    <source>
        <dbReference type="PROSITE-ProRule" id="PRU00187"/>
    </source>
</evidence>
<dbReference type="EMBL" id="JACDTQ010002452">
    <property type="protein sequence ID" value="KAF5918435.1"/>
    <property type="molecule type" value="Genomic_DNA"/>
</dbReference>
<gene>
    <name evidence="7" type="ORF">HPG69_011876</name>
</gene>
<accession>A0A7J7ERH5</accession>
<keyword evidence="4" id="KW-0539">Nucleus</keyword>
<evidence type="ECO:0000313" key="8">
    <source>
        <dbReference type="Proteomes" id="UP000551758"/>
    </source>
</evidence>
<evidence type="ECO:0000256" key="5">
    <source>
        <dbReference type="SAM" id="MobiDB-lite"/>
    </source>
</evidence>
<dbReference type="Proteomes" id="UP000551758">
    <property type="component" value="Unassembled WGS sequence"/>
</dbReference>
<evidence type="ECO:0000256" key="2">
    <source>
        <dbReference type="ARBA" id="ARBA00023125"/>
    </source>
</evidence>
<dbReference type="GO" id="GO:0005634">
    <property type="term" value="C:nucleus"/>
    <property type="evidence" value="ECO:0007669"/>
    <property type="project" value="UniProtKB-SubCell"/>
</dbReference>
<comment type="caution">
    <text evidence="7">The sequence shown here is derived from an EMBL/GenBank/DDBJ whole genome shotgun (WGS) entry which is preliminary data.</text>
</comment>
<dbReference type="AlphaFoldDB" id="A0A7J7ERH5"/>
<dbReference type="Pfam" id="PF01352">
    <property type="entry name" value="KRAB"/>
    <property type="match status" value="1"/>
</dbReference>
<dbReference type="Gene3D" id="6.10.140.140">
    <property type="match status" value="1"/>
</dbReference>
<proteinExistence type="predicted"/>
<keyword evidence="2" id="KW-0238">DNA-binding</keyword>
<protein>
    <recommendedName>
        <fullName evidence="6">SCAN box domain-containing protein</fullName>
    </recommendedName>
</protein>
<evidence type="ECO:0000259" key="6">
    <source>
        <dbReference type="PROSITE" id="PS50804"/>
    </source>
</evidence>
<dbReference type="GO" id="GO:0006355">
    <property type="term" value="P:regulation of DNA-templated transcription"/>
    <property type="evidence" value="ECO:0007669"/>
    <property type="project" value="InterPro"/>
</dbReference>
<dbReference type="SUPFAM" id="SSF109640">
    <property type="entry name" value="KRAB domain (Kruppel-associated box)"/>
    <property type="match status" value="1"/>
</dbReference>
<feature type="region of interest" description="Disordered" evidence="5">
    <location>
        <begin position="89"/>
        <end position="121"/>
    </location>
</feature>
<evidence type="ECO:0000256" key="3">
    <source>
        <dbReference type="ARBA" id="ARBA00023163"/>
    </source>
</evidence>
<dbReference type="SMART" id="SM00349">
    <property type="entry name" value="KRAB"/>
    <property type="match status" value="1"/>
</dbReference>
<feature type="domain" description="SCAN box" evidence="6">
    <location>
        <begin position="2"/>
        <end position="26"/>
    </location>
</feature>
<keyword evidence="3" id="KW-0804">Transcription</keyword>
<evidence type="ECO:0000313" key="7">
    <source>
        <dbReference type="EMBL" id="KAF5918435.1"/>
    </source>
</evidence>
<name>A0A7J7ERH5_DICBM</name>
<sequence>MVLPGEIQALVLERQPESGEEAVHLVPATLEDVAVYLSQEEWGFLDPPQWDCSWDVLPESEGNMRGDPGRCPMFLTCLTWASLRTRVGPSAVSTVQGTRPPPPRSRVRGRPWSGAQPGPRGLWEVGGPESLRSCTCAPNAAKALVKHAPDQAPAHAPQGAALQVPGLWGGLLRPPPLEQARRVHPGEKPSLCAACVREAPQPALQPGRPPQDTLRGGPTCAQQLALQRPLQDAYGGEALHMPCLWARLLPGTDLHRHQRTHSWEKPQRVAPQHSHTGPRGSRKPPGQSLTTTHQS</sequence>
<dbReference type="InterPro" id="IPR003309">
    <property type="entry name" value="SCAN_dom"/>
</dbReference>
<dbReference type="InterPro" id="IPR001909">
    <property type="entry name" value="KRAB"/>
</dbReference>
<evidence type="ECO:0000256" key="1">
    <source>
        <dbReference type="ARBA" id="ARBA00023015"/>
    </source>
</evidence>
<reference evidence="7 8" key="1">
    <citation type="journal article" date="2020" name="Mol. Biol. Evol.">
        <title>Interspecific Gene Flow and the Evolution of Specialization in Black and White Rhinoceros.</title>
        <authorList>
            <person name="Moodley Y."/>
            <person name="Westbury M.V."/>
            <person name="Russo I.M."/>
            <person name="Gopalakrishnan S."/>
            <person name="Rakotoarivelo A."/>
            <person name="Olsen R.A."/>
            <person name="Prost S."/>
            <person name="Tunstall T."/>
            <person name="Ryder O.A."/>
            <person name="Dalen L."/>
            <person name="Bruford M.W."/>
        </authorList>
    </citation>
    <scope>NUCLEOTIDE SEQUENCE [LARGE SCALE GENOMIC DNA]</scope>
    <source>
        <strain evidence="7">SBR-YM</strain>
        <tissue evidence="7">Skin</tissue>
    </source>
</reference>
<dbReference type="GO" id="GO:0003677">
    <property type="term" value="F:DNA binding"/>
    <property type="evidence" value="ECO:0007669"/>
    <property type="project" value="UniProtKB-KW"/>
</dbReference>
<dbReference type="CDD" id="cd07765">
    <property type="entry name" value="KRAB_A-box"/>
    <property type="match status" value="1"/>
</dbReference>